<evidence type="ECO:0000256" key="7">
    <source>
        <dbReference type="PIRSR" id="PIRSR634016-1"/>
    </source>
</evidence>
<feature type="site" description="Transition state stabilizer" evidence="9">
    <location>
        <position position="377"/>
    </location>
</feature>
<evidence type="ECO:0000313" key="15">
    <source>
        <dbReference type="Proteomes" id="UP001321760"/>
    </source>
</evidence>
<dbReference type="GO" id="GO:0016020">
    <property type="term" value="C:membrane"/>
    <property type="evidence" value="ECO:0007669"/>
    <property type="project" value="TreeGrafter"/>
</dbReference>
<dbReference type="Gene3D" id="2.60.40.1910">
    <property type="match status" value="1"/>
</dbReference>
<dbReference type="PRINTS" id="PR00756">
    <property type="entry name" value="ALADIPTASE"/>
</dbReference>
<organism evidence="14 15">
    <name type="scientific">Podospora aff. communis PSN243</name>
    <dbReference type="NCBI Taxonomy" id="3040156"/>
    <lineage>
        <taxon>Eukaryota</taxon>
        <taxon>Fungi</taxon>
        <taxon>Dikarya</taxon>
        <taxon>Ascomycota</taxon>
        <taxon>Pezizomycotina</taxon>
        <taxon>Sordariomycetes</taxon>
        <taxon>Sordariomycetidae</taxon>
        <taxon>Sordariales</taxon>
        <taxon>Podosporaceae</taxon>
        <taxon>Podospora</taxon>
    </lineage>
</organism>
<feature type="domain" description="Peptidase M1 membrane alanine aminopeptidase" evidence="11">
    <location>
        <begin position="239"/>
        <end position="398"/>
    </location>
</feature>
<dbReference type="InterPro" id="IPR050344">
    <property type="entry name" value="Peptidase_M1_aminopeptidases"/>
</dbReference>
<dbReference type="GO" id="GO:0008270">
    <property type="term" value="F:zinc ion binding"/>
    <property type="evidence" value="ECO:0007669"/>
    <property type="project" value="UniProtKB-UniRule"/>
</dbReference>
<reference evidence="14" key="2">
    <citation type="submission" date="2023-05" db="EMBL/GenBank/DDBJ databases">
        <authorList>
            <consortium name="Lawrence Berkeley National Laboratory"/>
            <person name="Steindorff A."/>
            <person name="Hensen N."/>
            <person name="Bonometti L."/>
            <person name="Westerberg I."/>
            <person name="Brannstrom I.O."/>
            <person name="Guillou S."/>
            <person name="Cros-Aarteil S."/>
            <person name="Calhoun S."/>
            <person name="Haridas S."/>
            <person name="Kuo A."/>
            <person name="Mondo S."/>
            <person name="Pangilinan J."/>
            <person name="Riley R."/>
            <person name="Labutti K."/>
            <person name="Andreopoulos B."/>
            <person name="Lipzen A."/>
            <person name="Chen C."/>
            <person name="Yanf M."/>
            <person name="Daum C."/>
            <person name="Ng V."/>
            <person name="Clum A."/>
            <person name="Ohm R."/>
            <person name="Martin F."/>
            <person name="Silar P."/>
            <person name="Natvig D."/>
            <person name="Lalanne C."/>
            <person name="Gautier V."/>
            <person name="Ament-Velasquez S.L."/>
            <person name="Kruys A."/>
            <person name="Hutchinson M.I."/>
            <person name="Powell A.J."/>
            <person name="Barry K."/>
            <person name="Miller A.N."/>
            <person name="Grigoriev I.V."/>
            <person name="Debuchy R."/>
            <person name="Gladieux P."/>
            <person name="Thoren M.H."/>
            <person name="Johannesson H."/>
        </authorList>
    </citation>
    <scope>NUCLEOTIDE SEQUENCE</scope>
    <source>
        <strain evidence="14">PSN243</strain>
    </source>
</reference>
<dbReference type="GO" id="GO:0070006">
    <property type="term" value="F:metalloaminopeptidase activity"/>
    <property type="evidence" value="ECO:0007669"/>
    <property type="project" value="TreeGrafter"/>
</dbReference>
<comment type="cofactor">
    <cofactor evidence="8 10">
        <name>Zn(2+)</name>
        <dbReference type="ChEBI" id="CHEBI:29105"/>
    </cofactor>
    <text evidence="8 10">Binds 1 zinc ion per subunit.</text>
</comment>
<dbReference type="AlphaFoldDB" id="A0AAV9GHA0"/>
<dbReference type="GO" id="GO:0042277">
    <property type="term" value="F:peptide binding"/>
    <property type="evidence" value="ECO:0007669"/>
    <property type="project" value="TreeGrafter"/>
</dbReference>
<dbReference type="GO" id="GO:0005737">
    <property type="term" value="C:cytoplasm"/>
    <property type="evidence" value="ECO:0007669"/>
    <property type="project" value="TreeGrafter"/>
</dbReference>
<keyword evidence="10 14" id="KW-0031">Aminopeptidase</keyword>
<dbReference type="InterPro" id="IPR024571">
    <property type="entry name" value="ERAP1-like_C_dom"/>
</dbReference>
<dbReference type="InterPro" id="IPR042097">
    <property type="entry name" value="Aminopeptidase_N-like_N_sf"/>
</dbReference>
<keyword evidence="6 10" id="KW-0482">Metalloprotease</keyword>
<evidence type="ECO:0000256" key="5">
    <source>
        <dbReference type="ARBA" id="ARBA00022833"/>
    </source>
</evidence>
<dbReference type="InterPro" id="IPR034016">
    <property type="entry name" value="M1_APN-typ"/>
</dbReference>
<keyword evidence="15" id="KW-1185">Reference proteome</keyword>
<evidence type="ECO:0000259" key="11">
    <source>
        <dbReference type="Pfam" id="PF01433"/>
    </source>
</evidence>
<proteinExistence type="inferred from homology"/>
<comment type="caution">
    <text evidence="14">The sequence shown here is derived from an EMBL/GenBank/DDBJ whole genome shotgun (WGS) entry which is preliminary data.</text>
</comment>
<keyword evidence="5 8" id="KW-0862">Zinc</keyword>
<evidence type="ECO:0000313" key="14">
    <source>
        <dbReference type="EMBL" id="KAK4447554.1"/>
    </source>
</evidence>
<dbReference type="PANTHER" id="PTHR11533">
    <property type="entry name" value="PROTEASE M1 ZINC METALLOPROTEASE"/>
    <property type="match status" value="1"/>
</dbReference>
<keyword evidence="3 8" id="KW-0479">Metal-binding</keyword>
<feature type="binding site" evidence="8">
    <location>
        <position position="313"/>
    </location>
    <ligand>
        <name>Zn(2+)</name>
        <dbReference type="ChEBI" id="CHEBI:29105"/>
        <note>catalytic</note>
    </ligand>
</feature>
<evidence type="ECO:0000256" key="2">
    <source>
        <dbReference type="ARBA" id="ARBA00022670"/>
    </source>
</evidence>
<evidence type="ECO:0000256" key="10">
    <source>
        <dbReference type="RuleBase" id="RU364040"/>
    </source>
</evidence>
<evidence type="ECO:0000256" key="6">
    <source>
        <dbReference type="ARBA" id="ARBA00023049"/>
    </source>
</evidence>
<dbReference type="EC" id="3.4.11.-" evidence="10"/>
<dbReference type="InterPro" id="IPR045357">
    <property type="entry name" value="Aminopeptidase_N-like_N"/>
</dbReference>
<keyword evidence="2 10" id="KW-0645">Protease</keyword>
<dbReference type="Pfam" id="PF17900">
    <property type="entry name" value="Peptidase_M1_N"/>
    <property type="match status" value="1"/>
</dbReference>
<gene>
    <name evidence="14" type="ORF">QBC34DRAFT_486299</name>
</gene>
<protein>
    <recommendedName>
        <fullName evidence="10">Aminopeptidase</fullName>
        <ecNumber evidence="10">3.4.11.-</ecNumber>
    </recommendedName>
</protein>
<comment type="similarity">
    <text evidence="1 10">Belongs to the peptidase M1 family.</text>
</comment>
<dbReference type="EMBL" id="MU865949">
    <property type="protein sequence ID" value="KAK4447554.1"/>
    <property type="molecule type" value="Genomic_DNA"/>
</dbReference>
<evidence type="ECO:0000259" key="12">
    <source>
        <dbReference type="Pfam" id="PF11838"/>
    </source>
</evidence>
<evidence type="ECO:0000259" key="13">
    <source>
        <dbReference type="Pfam" id="PF17900"/>
    </source>
</evidence>
<dbReference type="SUPFAM" id="SSF63737">
    <property type="entry name" value="Leukotriene A4 hydrolase N-terminal domain"/>
    <property type="match status" value="1"/>
</dbReference>
<evidence type="ECO:0000256" key="3">
    <source>
        <dbReference type="ARBA" id="ARBA00022723"/>
    </source>
</evidence>
<dbReference type="Gene3D" id="2.60.40.1730">
    <property type="entry name" value="tricorn interacting facor f3 domain"/>
    <property type="match status" value="1"/>
</dbReference>
<dbReference type="Gene3D" id="1.10.390.10">
    <property type="entry name" value="Neutral Protease Domain 2"/>
    <property type="match status" value="1"/>
</dbReference>
<dbReference type="Gene3D" id="1.25.50.20">
    <property type="match status" value="1"/>
</dbReference>
<feature type="binding site" evidence="8">
    <location>
        <position position="309"/>
    </location>
    <ligand>
        <name>Zn(2+)</name>
        <dbReference type="ChEBI" id="CHEBI:29105"/>
        <note>catalytic</note>
    </ligand>
</feature>
<dbReference type="GO" id="GO:0043171">
    <property type="term" value="P:peptide catabolic process"/>
    <property type="evidence" value="ECO:0007669"/>
    <property type="project" value="TreeGrafter"/>
</dbReference>
<evidence type="ECO:0000256" key="4">
    <source>
        <dbReference type="ARBA" id="ARBA00022801"/>
    </source>
</evidence>
<feature type="domain" description="ERAP1-like C-terminal" evidence="12">
    <location>
        <begin position="460"/>
        <end position="739"/>
    </location>
</feature>
<evidence type="ECO:0000256" key="1">
    <source>
        <dbReference type="ARBA" id="ARBA00010136"/>
    </source>
</evidence>
<dbReference type="InterPro" id="IPR001930">
    <property type="entry name" value="Peptidase_M1"/>
</dbReference>
<dbReference type="InterPro" id="IPR027268">
    <property type="entry name" value="Peptidase_M4/M1_CTD_sf"/>
</dbReference>
<dbReference type="Pfam" id="PF11838">
    <property type="entry name" value="ERAP1_C"/>
    <property type="match status" value="1"/>
</dbReference>
<name>A0AAV9GHA0_9PEZI</name>
<dbReference type="SUPFAM" id="SSF55486">
    <property type="entry name" value="Metalloproteases ('zincins'), catalytic domain"/>
    <property type="match status" value="1"/>
</dbReference>
<evidence type="ECO:0000256" key="8">
    <source>
        <dbReference type="PIRSR" id="PIRSR634016-3"/>
    </source>
</evidence>
<dbReference type="PANTHER" id="PTHR11533:SF299">
    <property type="entry name" value="AMINOPEPTIDASE"/>
    <property type="match status" value="1"/>
</dbReference>
<keyword evidence="4 10" id="KW-0378">Hydrolase</keyword>
<dbReference type="CDD" id="cd09601">
    <property type="entry name" value="M1_APN-Q_like"/>
    <property type="match status" value="1"/>
</dbReference>
<evidence type="ECO:0000256" key="9">
    <source>
        <dbReference type="PIRSR" id="PIRSR634016-4"/>
    </source>
</evidence>
<feature type="domain" description="Aminopeptidase N-like N-terminal" evidence="13">
    <location>
        <begin position="10"/>
        <end position="204"/>
    </location>
</feature>
<dbReference type="Proteomes" id="UP001321760">
    <property type="component" value="Unassembled WGS sequence"/>
</dbReference>
<dbReference type="InterPro" id="IPR014782">
    <property type="entry name" value="Peptidase_M1_dom"/>
</dbReference>
<feature type="active site" description="Proton acceptor" evidence="7">
    <location>
        <position position="310"/>
    </location>
</feature>
<dbReference type="Pfam" id="PF01433">
    <property type="entry name" value="Peptidase_M1"/>
    <property type="match status" value="1"/>
</dbReference>
<sequence length="759" mass="85250">MERLPKLVAPTHYDLHVRLDLEALKFQGSVVAHLDVRQETKIIVLNSKELEITSSKIAPAAGATTQIPADALKFDLEQQAVTIPLSEGLSAGSKIALYLTFQGTVKPYGETPDFQWTGYQTTSGESKRAYSTTCEPIGARCIFPCLDEPEYKATIDSAVTITHDMVCISNMDIFSTQTTPSEETESGIIKKTTFNSTHRTSTYLICFAIGDFAFIQSTRLSFPVRMHALRGAKLQRGSYMLKVAVDALDRYQQLFGLAYPLPKLDLVALPDAGALENWGCIVFGERSILLDPETTAAKSWQMATETLCHEIAHQWFERNLAFAEWAGFYMVDKMFPDLQYRLHYVAADPDPEAMVHLIYNPRASPDRMSELFDNIIYMKGASLLRMLCHCLGTEDNTEEPPMVTLEQHRYLQSANMTPQNDKSIWHVPLNMATTKVMAREIGLLLTSRQHGYPVDLAFQKINSGQIGLYRVAYPPSRLQKFGTQLSSGHLSPEDRAGLISDTHAFVSSSLPTPTRTADLLDFLWQFKNTNEENFLAWRQIFYTVTKLCQSFLFSSPEINKALQLWDIKPDDPVPTQNEKALFFSRAAGYEPVNKVVAELFARFMAGDTRAFNPSIRKDVFQAVTSSNNVDLNPEIRTVAFISLGYATDPPLIQKGLSLMLDKSLSFNSLDKWFLLNALQTHRPGAEASWEWLRANLAGPIQGTYGVEKNKKAFEKAVAGIEARMAWVERDGKGVEAWLESWGKGERKRSRSFLNQHDVP</sequence>
<accession>A0AAV9GHA0</accession>
<reference evidence="14" key="1">
    <citation type="journal article" date="2023" name="Mol. Phylogenet. Evol.">
        <title>Genome-scale phylogeny and comparative genomics of the fungal order Sordariales.</title>
        <authorList>
            <person name="Hensen N."/>
            <person name="Bonometti L."/>
            <person name="Westerberg I."/>
            <person name="Brannstrom I.O."/>
            <person name="Guillou S."/>
            <person name="Cros-Aarteil S."/>
            <person name="Calhoun S."/>
            <person name="Haridas S."/>
            <person name="Kuo A."/>
            <person name="Mondo S."/>
            <person name="Pangilinan J."/>
            <person name="Riley R."/>
            <person name="LaButti K."/>
            <person name="Andreopoulos B."/>
            <person name="Lipzen A."/>
            <person name="Chen C."/>
            <person name="Yan M."/>
            <person name="Daum C."/>
            <person name="Ng V."/>
            <person name="Clum A."/>
            <person name="Steindorff A."/>
            <person name="Ohm R.A."/>
            <person name="Martin F."/>
            <person name="Silar P."/>
            <person name="Natvig D.O."/>
            <person name="Lalanne C."/>
            <person name="Gautier V."/>
            <person name="Ament-Velasquez S.L."/>
            <person name="Kruys A."/>
            <person name="Hutchinson M.I."/>
            <person name="Powell A.J."/>
            <person name="Barry K."/>
            <person name="Miller A.N."/>
            <person name="Grigoriev I.V."/>
            <person name="Debuchy R."/>
            <person name="Gladieux P."/>
            <person name="Hiltunen Thoren M."/>
            <person name="Johannesson H."/>
        </authorList>
    </citation>
    <scope>NUCLEOTIDE SEQUENCE</scope>
    <source>
        <strain evidence="14">PSN243</strain>
    </source>
</reference>
<dbReference type="GO" id="GO:0006508">
    <property type="term" value="P:proteolysis"/>
    <property type="evidence" value="ECO:0007669"/>
    <property type="project" value="UniProtKB-KW"/>
</dbReference>